<dbReference type="GO" id="GO:0042393">
    <property type="term" value="F:histone binding"/>
    <property type="evidence" value="ECO:0007669"/>
    <property type="project" value="UniProtKB-UniRule"/>
</dbReference>
<evidence type="ECO:0000256" key="8">
    <source>
        <dbReference type="PROSITE-ProRule" id="PRU00146"/>
    </source>
</evidence>
<dbReference type="PROSITE" id="PS50016">
    <property type="entry name" value="ZF_PHD_2"/>
    <property type="match status" value="1"/>
</dbReference>
<dbReference type="InterPro" id="IPR001965">
    <property type="entry name" value="Znf_PHD"/>
</dbReference>
<name>A0ABC9GI20_9POAL</name>
<dbReference type="InterPro" id="IPR019786">
    <property type="entry name" value="Zinc_finger_PHD-type_CS"/>
</dbReference>
<sequence>MDSRPPLLVVTGTYSPLACDQLEMAFREFTYRRAGLIPALTKDEEAFFRKCVCMQSSLYLYGNDRSATWEVRQMEPEEWLLGINLATSNMNRIKWLQHIAMHCDAWLIDIAFSRTQNMTAKERYWSTLFTRINRLQTVHITFFDSDTYTAYVVKNNRPAVVQHNNQTDGEDQIICISCDGHYRANAFCWICCDVCKQWYHGKCVKIRAKQADQVKHFECPECLNEKSGHT</sequence>
<evidence type="ECO:0000256" key="3">
    <source>
        <dbReference type="ARBA" id="ARBA00022723"/>
    </source>
</evidence>
<dbReference type="EMBL" id="OZ075119">
    <property type="protein sequence ID" value="CAL5094519.1"/>
    <property type="molecule type" value="Genomic_DNA"/>
</dbReference>
<dbReference type="InterPro" id="IPR021998">
    <property type="entry name" value="Alfin_N"/>
</dbReference>
<comment type="function">
    <text evidence="1 9">Histone-binding component that specifically recognizes H3 tails trimethylated on 'Lys-4' (H3K4me3), which mark transcription start sites of virtually all active genes.</text>
</comment>
<comment type="similarity">
    <text evidence="2 9">Belongs to the Alfin family.</text>
</comment>
<evidence type="ECO:0000256" key="9">
    <source>
        <dbReference type="RuleBase" id="RU369089"/>
    </source>
</evidence>
<dbReference type="PROSITE" id="PS01359">
    <property type="entry name" value="ZF_PHD_1"/>
    <property type="match status" value="1"/>
</dbReference>
<dbReference type="GO" id="GO:0005634">
    <property type="term" value="C:nucleus"/>
    <property type="evidence" value="ECO:0007669"/>
    <property type="project" value="UniProtKB-SubCell"/>
</dbReference>
<dbReference type="InterPro" id="IPR013083">
    <property type="entry name" value="Znf_RING/FYVE/PHD"/>
</dbReference>
<comment type="domain">
    <text evidence="9">The PHD-type zinc finger mediates the binding to H3K4me3.</text>
</comment>
<dbReference type="InterPro" id="IPR019787">
    <property type="entry name" value="Znf_PHD-finger"/>
</dbReference>
<evidence type="ECO:0000313" key="12">
    <source>
        <dbReference type="Proteomes" id="UP001497457"/>
    </source>
</evidence>
<keyword evidence="4 8" id="KW-0863">Zinc-finger</keyword>
<keyword evidence="5 9" id="KW-0862">Zinc</keyword>
<evidence type="ECO:0000259" key="10">
    <source>
        <dbReference type="PROSITE" id="PS50016"/>
    </source>
</evidence>
<dbReference type="GO" id="GO:0006325">
    <property type="term" value="P:chromatin organization"/>
    <property type="evidence" value="ECO:0007669"/>
    <property type="project" value="UniProtKB-UniRule"/>
</dbReference>
<gene>
    <name evidence="11" type="ORF">URODEC1_LOCUS115877</name>
</gene>
<dbReference type="GO" id="GO:0006355">
    <property type="term" value="P:regulation of DNA-templated transcription"/>
    <property type="evidence" value="ECO:0007669"/>
    <property type="project" value="UniProtKB-UniRule"/>
</dbReference>
<keyword evidence="12" id="KW-1185">Reference proteome</keyword>
<evidence type="ECO:0000313" key="11">
    <source>
        <dbReference type="EMBL" id="CAL5094519.1"/>
    </source>
</evidence>
<dbReference type="SMART" id="SM00249">
    <property type="entry name" value="PHD"/>
    <property type="match status" value="1"/>
</dbReference>
<comment type="subcellular location">
    <subcellularLocation>
        <location evidence="9">Nucleus</location>
    </subcellularLocation>
</comment>
<dbReference type="Gene3D" id="3.30.40.10">
    <property type="entry name" value="Zinc/RING finger domain, C3HC4 (zinc finger)"/>
    <property type="match status" value="1"/>
</dbReference>
<dbReference type="InterPro" id="IPR045104">
    <property type="entry name" value="Alfin"/>
</dbReference>
<dbReference type="Pfam" id="PF12165">
    <property type="entry name" value="Alfin"/>
    <property type="match status" value="1"/>
</dbReference>
<comment type="subunit">
    <text evidence="9">Interacts with H3K4me3 and to a lesser extent with H3K4me2.</text>
</comment>
<keyword evidence="3 9" id="KW-0479">Metal-binding</keyword>
<keyword evidence="9" id="KW-0156">Chromatin regulator</keyword>
<dbReference type="SUPFAM" id="SSF57903">
    <property type="entry name" value="FYVE/PHD zinc finger"/>
    <property type="match status" value="1"/>
</dbReference>
<proteinExistence type="inferred from homology"/>
<organism evidence="11 12">
    <name type="scientific">Urochloa decumbens</name>
    <dbReference type="NCBI Taxonomy" id="240449"/>
    <lineage>
        <taxon>Eukaryota</taxon>
        <taxon>Viridiplantae</taxon>
        <taxon>Streptophyta</taxon>
        <taxon>Embryophyta</taxon>
        <taxon>Tracheophyta</taxon>
        <taxon>Spermatophyta</taxon>
        <taxon>Magnoliopsida</taxon>
        <taxon>Liliopsida</taxon>
        <taxon>Poales</taxon>
        <taxon>Poaceae</taxon>
        <taxon>PACMAD clade</taxon>
        <taxon>Panicoideae</taxon>
        <taxon>Panicodae</taxon>
        <taxon>Paniceae</taxon>
        <taxon>Melinidinae</taxon>
        <taxon>Urochloa</taxon>
    </lineage>
</organism>
<feature type="domain" description="PHD-type" evidence="10">
    <location>
        <begin position="172"/>
        <end position="225"/>
    </location>
</feature>
<keyword evidence="6 9" id="KW-0805">Transcription regulation</keyword>
<dbReference type="GO" id="GO:0008270">
    <property type="term" value="F:zinc ion binding"/>
    <property type="evidence" value="ECO:0007669"/>
    <property type="project" value="UniProtKB-KW"/>
</dbReference>
<evidence type="ECO:0000256" key="7">
    <source>
        <dbReference type="ARBA" id="ARBA00023163"/>
    </source>
</evidence>
<dbReference type="PANTHER" id="PTHR12321">
    <property type="entry name" value="CPG BINDING PROTEIN"/>
    <property type="match status" value="1"/>
</dbReference>
<dbReference type="PANTHER" id="PTHR12321:SF154">
    <property type="entry name" value="PHD FINGER PROTEIN ALFIN-LIKE"/>
    <property type="match status" value="1"/>
</dbReference>
<evidence type="ECO:0000256" key="4">
    <source>
        <dbReference type="ARBA" id="ARBA00022771"/>
    </source>
</evidence>
<protein>
    <recommendedName>
        <fullName evidence="9">PHD finger protein ALFIN-LIKE</fullName>
    </recommendedName>
</protein>
<reference evidence="11 12" key="2">
    <citation type="submission" date="2024-10" db="EMBL/GenBank/DDBJ databases">
        <authorList>
            <person name="Ryan C."/>
        </authorList>
    </citation>
    <scope>NUCLEOTIDE SEQUENCE [LARGE SCALE GENOMIC DNA]</scope>
</reference>
<evidence type="ECO:0000256" key="5">
    <source>
        <dbReference type="ARBA" id="ARBA00022833"/>
    </source>
</evidence>
<evidence type="ECO:0000256" key="1">
    <source>
        <dbReference type="ARBA" id="ARBA00002232"/>
    </source>
</evidence>
<accession>A0ABC9GI20</accession>
<keyword evidence="7 9" id="KW-0804">Transcription</keyword>
<dbReference type="Proteomes" id="UP001497457">
    <property type="component" value="Chromosome 9rd"/>
</dbReference>
<keyword evidence="9" id="KW-0539">Nucleus</keyword>
<dbReference type="AlphaFoldDB" id="A0ABC9GI20"/>
<evidence type="ECO:0000256" key="2">
    <source>
        <dbReference type="ARBA" id="ARBA00010445"/>
    </source>
</evidence>
<reference evidence="12" key="1">
    <citation type="submission" date="2024-06" db="EMBL/GenBank/DDBJ databases">
        <authorList>
            <person name="Ryan C."/>
        </authorList>
    </citation>
    <scope>NUCLEOTIDE SEQUENCE [LARGE SCALE GENOMIC DNA]</scope>
</reference>
<dbReference type="InterPro" id="IPR011011">
    <property type="entry name" value="Znf_FYVE_PHD"/>
</dbReference>
<evidence type="ECO:0000256" key="6">
    <source>
        <dbReference type="ARBA" id="ARBA00023015"/>
    </source>
</evidence>